<evidence type="ECO:0000256" key="4">
    <source>
        <dbReference type="ARBA" id="ARBA00022833"/>
    </source>
</evidence>
<accession>A0A9N8VMR7</accession>
<name>A0A9N8VMR7_9GLOM</name>
<dbReference type="GO" id="GO:0005634">
    <property type="term" value="C:nucleus"/>
    <property type="evidence" value="ECO:0007669"/>
    <property type="project" value="UniProtKB-SubCell"/>
</dbReference>
<dbReference type="PANTHER" id="PTHR46481:SF10">
    <property type="entry name" value="ZINC FINGER BED DOMAIN-CONTAINING PROTEIN 39"/>
    <property type="match status" value="1"/>
</dbReference>
<proteinExistence type="predicted"/>
<evidence type="ECO:0000313" key="7">
    <source>
        <dbReference type="EMBL" id="CAG8454662.1"/>
    </source>
</evidence>
<evidence type="ECO:0000256" key="5">
    <source>
        <dbReference type="ARBA" id="ARBA00023242"/>
    </source>
</evidence>
<evidence type="ECO:0000256" key="6">
    <source>
        <dbReference type="SAM" id="Coils"/>
    </source>
</evidence>
<gene>
    <name evidence="7" type="ORF">CPELLU_LOCUS325</name>
</gene>
<dbReference type="OrthoDB" id="2412107at2759"/>
<comment type="caution">
    <text evidence="7">The sequence shown here is derived from an EMBL/GenBank/DDBJ whole genome shotgun (WGS) entry which is preliminary data.</text>
</comment>
<organism evidence="7 8">
    <name type="scientific">Cetraspora pellucida</name>
    <dbReference type="NCBI Taxonomy" id="1433469"/>
    <lineage>
        <taxon>Eukaryota</taxon>
        <taxon>Fungi</taxon>
        <taxon>Fungi incertae sedis</taxon>
        <taxon>Mucoromycota</taxon>
        <taxon>Glomeromycotina</taxon>
        <taxon>Glomeromycetes</taxon>
        <taxon>Diversisporales</taxon>
        <taxon>Gigasporaceae</taxon>
        <taxon>Cetraspora</taxon>
    </lineage>
</organism>
<reference evidence="7" key="1">
    <citation type="submission" date="2021-06" db="EMBL/GenBank/DDBJ databases">
        <authorList>
            <person name="Kallberg Y."/>
            <person name="Tangrot J."/>
            <person name="Rosling A."/>
        </authorList>
    </citation>
    <scope>NUCLEOTIDE SEQUENCE</scope>
    <source>
        <strain evidence="7">FL966</strain>
    </source>
</reference>
<evidence type="ECO:0000313" key="8">
    <source>
        <dbReference type="Proteomes" id="UP000789759"/>
    </source>
</evidence>
<sequence>MSIKNAFITENEELSSQTSYNTGSLLHFLSQDEDHQIIMINQFLEILNIKILTNYVDKLNKTKLVTRASSWVWNYMKKDNITTSTMNLSEHLNSVYRIFSYQQYKKNSDGQTIIDSDKSMQTILLMFSKIKAHKPAKQQKLLYHLTTWIVDNCQALSIVEENCFQQFCYKINPHFKFSDNFKLYQAVLTIEEFSYLHLGEHQKQFLSKIFEYWNICNKLIGETTDNNKLIVKGIRLFEAPYIWQKKLNNWLVKRDRYCQNLDNIQNEFNQLLENGICPISINSIPNVLEDTKWLLLEEPIHDVKTRWNLTFLILKRLLQLQDAVEQLARSLYWHPDFQQRKDEQSLSNKLLLETE</sequence>
<keyword evidence="4" id="KW-0862">Zinc</keyword>
<keyword evidence="6" id="KW-0175">Coiled coil</keyword>
<keyword evidence="3" id="KW-0863">Zinc-finger</keyword>
<dbReference type="SUPFAM" id="SSF53098">
    <property type="entry name" value="Ribonuclease H-like"/>
    <property type="match status" value="1"/>
</dbReference>
<evidence type="ECO:0000256" key="1">
    <source>
        <dbReference type="ARBA" id="ARBA00004123"/>
    </source>
</evidence>
<dbReference type="AlphaFoldDB" id="A0A9N8VMR7"/>
<protein>
    <submittedName>
        <fullName evidence="7">1661_t:CDS:1</fullName>
    </submittedName>
</protein>
<keyword evidence="5" id="KW-0539">Nucleus</keyword>
<keyword evidence="8" id="KW-1185">Reference proteome</keyword>
<dbReference type="Proteomes" id="UP000789759">
    <property type="component" value="Unassembled WGS sequence"/>
</dbReference>
<dbReference type="EMBL" id="CAJVQA010000081">
    <property type="protein sequence ID" value="CAG8454662.1"/>
    <property type="molecule type" value="Genomic_DNA"/>
</dbReference>
<dbReference type="PANTHER" id="PTHR46481">
    <property type="entry name" value="ZINC FINGER BED DOMAIN-CONTAINING PROTEIN 4"/>
    <property type="match status" value="1"/>
</dbReference>
<dbReference type="InterPro" id="IPR052035">
    <property type="entry name" value="ZnF_BED_domain_contain"/>
</dbReference>
<dbReference type="GO" id="GO:0008270">
    <property type="term" value="F:zinc ion binding"/>
    <property type="evidence" value="ECO:0007669"/>
    <property type="project" value="UniProtKB-KW"/>
</dbReference>
<evidence type="ECO:0000256" key="2">
    <source>
        <dbReference type="ARBA" id="ARBA00022723"/>
    </source>
</evidence>
<evidence type="ECO:0000256" key="3">
    <source>
        <dbReference type="ARBA" id="ARBA00022771"/>
    </source>
</evidence>
<keyword evidence="2" id="KW-0479">Metal-binding</keyword>
<feature type="coiled-coil region" evidence="6">
    <location>
        <begin position="247"/>
        <end position="274"/>
    </location>
</feature>
<dbReference type="InterPro" id="IPR012337">
    <property type="entry name" value="RNaseH-like_sf"/>
</dbReference>
<comment type="subcellular location">
    <subcellularLocation>
        <location evidence="1">Nucleus</location>
    </subcellularLocation>
</comment>